<dbReference type="Pfam" id="PF08676">
    <property type="entry name" value="MutL_C"/>
    <property type="match status" value="1"/>
</dbReference>
<dbReference type="InterPro" id="IPR038973">
    <property type="entry name" value="MutL/Mlh/Pms-like"/>
</dbReference>
<dbReference type="GO" id="GO:0005524">
    <property type="term" value="F:ATP binding"/>
    <property type="evidence" value="ECO:0007669"/>
    <property type="project" value="InterPro"/>
</dbReference>
<dbReference type="GO" id="GO:0016887">
    <property type="term" value="F:ATP hydrolysis activity"/>
    <property type="evidence" value="ECO:0007669"/>
    <property type="project" value="InterPro"/>
</dbReference>
<dbReference type="GO" id="GO:0140664">
    <property type="term" value="F:ATP-dependent DNA damage sensor activity"/>
    <property type="evidence" value="ECO:0007669"/>
    <property type="project" value="InterPro"/>
</dbReference>
<feature type="domain" description="MutL C-terminal dimerisation" evidence="1">
    <location>
        <begin position="26"/>
        <end position="213"/>
    </location>
</feature>
<comment type="caution">
    <text evidence="2">The sequence shown here is derived from an EMBL/GenBank/DDBJ whole genome shotgun (WGS) entry which is preliminary data.</text>
</comment>
<proteinExistence type="predicted"/>
<dbReference type="SUPFAM" id="SSF118116">
    <property type="entry name" value="DNA mismatch repair protein MutL"/>
    <property type="match status" value="2"/>
</dbReference>
<accession>A0A8J8NAL9</accession>
<evidence type="ECO:0000259" key="1">
    <source>
        <dbReference type="SMART" id="SM00853"/>
    </source>
</evidence>
<keyword evidence="3" id="KW-1185">Reference proteome</keyword>
<dbReference type="Gene3D" id="3.30.1540.20">
    <property type="entry name" value="MutL, C-terminal domain, dimerisation subdomain"/>
    <property type="match status" value="1"/>
</dbReference>
<dbReference type="InterPro" id="IPR037198">
    <property type="entry name" value="MutL_C_sf"/>
</dbReference>
<organism evidence="2 3">
    <name type="scientific">Halteria grandinella</name>
    <dbReference type="NCBI Taxonomy" id="5974"/>
    <lineage>
        <taxon>Eukaryota</taxon>
        <taxon>Sar</taxon>
        <taxon>Alveolata</taxon>
        <taxon>Ciliophora</taxon>
        <taxon>Intramacronucleata</taxon>
        <taxon>Spirotrichea</taxon>
        <taxon>Stichotrichia</taxon>
        <taxon>Sporadotrichida</taxon>
        <taxon>Halteriidae</taxon>
        <taxon>Halteria</taxon>
    </lineage>
</organism>
<dbReference type="GO" id="GO:0006298">
    <property type="term" value="P:mismatch repair"/>
    <property type="evidence" value="ECO:0007669"/>
    <property type="project" value="InterPro"/>
</dbReference>
<dbReference type="InterPro" id="IPR014790">
    <property type="entry name" value="MutL_C"/>
</dbReference>
<dbReference type="PANTHER" id="PTHR10073:SF52">
    <property type="entry name" value="MISMATCH REPAIR ENDONUCLEASE PMS2"/>
    <property type="match status" value="1"/>
</dbReference>
<sequence>MYELEREKENQIKANLKKREFLKFKIIGQFNKGFIVCTLNKQDLFIIDQHACNERFNLEKFTQLLKIDSQPYMKAIETEIRRDSLQLIHKYDKIFTAYGFKYEEVPMESSGKQNSLFAKYNRNPQKSNPLNSKSDDQSMVKIRIKSFPESNDTIFGESDFLNLVTTVRNYDAQASPSYYPTHQQLFEHLMPKKIQAVVALQACRKAIMIGDVLTHRKMREHVDRMRGLREPWYCAHGRPTTVFIMNLDKFKQQKTARKSGYGQGFGYKRDPPKLLMQTGNCQQECEVYSY</sequence>
<reference evidence="2" key="1">
    <citation type="submission" date="2019-06" db="EMBL/GenBank/DDBJ databases">
        <authorList>
            <person name="Zheng W."/>
        </authorList>
    </citation>
    <scope>NUCLEOTIDE SEQUENCE</scope>
    <source>
        <strain evidence="2">QDHG01</strain>
    </source>
</reference>
<protein>
    <recommendedName>
        <fullName evidence="1">MutL C-terminal dimerisation domain-containing protein</fullName>
    </recommendedName>
</protein>
<gene>
    <name evidence="2" type="ORF">FGO68_gene5176</name>
</gene>
<dbReference type="SMART" id="SM00853">
    <property type="entry name" value="MutL_C"/>
    <property type="match status" value="1"/>
</dbReference>
<evidence type="ECO:0000313" key="3">
    <source>
        <dbReference type="Proteomes" id="UP000785679"/>
    </source>
</evidence>
<name>A0A8J8NAL9_HALGN</name>
<dbReference type="OrthoDB" id="429932at2759"/>
<dbReference type="EMBL" id="RRYP01030359">
    <property type="protein sequence ID" value="TNV71190.1"/>
    <property type="molecule type" value="Genomic_DNA"/>
</dbReference>
<evidence type="ECO:0000313" key="2">
    <source>
        <dbReference type="EMBL" id="TNV71190.1"/>
    </source>
</evidence>
<dbReference type="GO" id="GO:0032389">
    <property type="term" value="C:MutLalpha complex"/>
    <property type="evidence" value="ECO:0007669"/>
    <property type="project" value="TreeGrafter"/>
</dbReference>
<dbReference type="InterPro" id="IPR042120">
    <property type="entry name" value="MutL_C_dimsub"/>
</dbReference>
<dbReference type="PANTHER" id="PTHR10073">
    <property type="entry name" value="DNA MISMATCH REPAIR PROTEIN MLH, PMS, MUTL"/>
    <property type="match status" value="1"/>
</dbReference>
<dbReference type="AlphaFoldDB" id="A0A8J8NAL9"/>
<dbReference type="Proteomes" id="UP000785679">
    <property type="component" value="Unassembled WGS sequence"/>
</dbReference>